<comment type="caution">
    <text evidence="1">The sequence shown here is derived from an EMBL/GenBank/DDBJ whole genome shotgun (WGS) entry which is preliminary data.</text>
</comment>
<keyword evidence="2" id="KW-1185">Reference proteome</keyword>
<evidence type="ECO:0000313" key="2">
    <source>
        <dbReference type="Proteomes" id="UP000237438"/>
    </source>
</evidence>
<feature type="non-terminal residue" evidence="1">
    <location>
        <position position="77"/>
    </location>
</feature>
<reference evidence="1 2" key="1">
    <citation type="submission" date="2017-10" db="EMBL/GenBank/DDBJ databases">
        <title>Development of genomic resources for the powdery mildew, Erysiphe pulchra.</title>
        <authorList>
            <person name="Wadl P.A."/>
            <person name="Mack B.M."/>
            <person name="Moore G."/>
            <person name="Beltz S.B."/>
        </authorList>
    </citation>
    <scope>NUCLEOTIDE SEQUENCE [LARGE SCALE GENOMIC DNA]</scope>
    <source>
        <strain evidence="1">Cflorida</strain>
    </source>
</reference>
<dbReference type="Proteomes" id="UP000237438">
    <property type="component" value="Unassembled WGS sequence"/>
</dbReference>
<feature type="non-terminal residue" evidence="1">
    <location>
        <position position="1"/>
    </location>
</feature>
<sequence>NLEDRKVMIRLGKDHEARISNSFLLRQQIQTLILDRTLVSDAWQSPSRITILALTPEKAATILQYKDAIARRFGNAT</sequence>
<protein>
    <submittedName>
        <fullName evidence="1">Uncharacterized protein</fullName>
    </submittedName>
</protein>
<name>A0A2S4PIQ8_9PEZI</name>
<dbReference type="EMBL" id="PEDP01005994">
    <property type="protein sequence ID" value="POS81913.1"/>
    <property type="molecule type" value="Genomic_DNA"/>
</dbReference>
<accession>A0A2S4PIQ8</accession>
<proteinExistence type="predicted"/>
<dbReference type="AlphaFoldDB" id="A0A2S4PIQ8"/>
<organism evidence="1 2">
    <name type="scientific">Erysiphe pulchra</name>
    <dbReference type="NCBI Taxonomy" id="225359"/>
    <lineage>
        <taxon>Eukaryota</taxon>
        <taxon>Fungi</taxon>
        <taxon>Dikarya</taxon>
        <taxon>Ascomycota</taxon>
        <taxon>Pezizomycotina</taxon>
        <taxon>Leotiomycetes</taxon>
        <taxon>Erysiphales</taxon>
        <taxon>Erysiphaceae</taxon>
        <taxon>Erysiphe</taxon>
    </lineage>
</organism>
<evidence type="ECO:0000313" key="1">
    <source>
        <dbReference type="EMBL" id="POS81913.1"/>
    </source>
</evidence>
<dbReference type="OrthoDB" id="10450110at2759"/>
<gene>
    <name evidence="1" type="ORF">EPUL_006680</name>
</gene>